<dbReference type="AlphaFoldDB" id="A0AAW1I8B1"/>
<organism evidence="1 2">
    <name type="scientific">Popillia japonica</name>
    <name type="common">Japanese beetle</name>
    <dbReference type="NCBI Taxonomy" id="7064"/>
    <lineage>
        <taxon>Eukaryota</taxon>
        <taxon>Metazoa</taxon>
        <taxon>Ecdysozoa</taxon>
        <taxon>Arthropoda</taxon>
        <taxon>Hexapoda</taxon>
        <taxon>Insecta</taxon>
        <taxon>Pterygota</taxon>
        <taxon>Neoptera</taxon>
        <taxon>Endopterygota</taxon>
        <taxon>Coleoptera</taxon>
        <taxon>Polyphaga</taxon>
        <taxon>Scarabaeiformia</taxon>
        <taxon>Scarabaeidae</taxon>
        <taxon>Rutelinae</taxon>
        <taxon>Popillia</taxon>
    </lineage>
</organism>
<evidence type="ECO:0008006" key="3">
    <source>
        <dbReference type="Google" id="ProtNLM"/>
    </source>
</evidence>
<evidence type="ECO:0000313" key="2">
    <source>
        <dbReference type="Proteomes" id="UP001458880"/>
    </source>
</evidence>
<name>A0AAW1I8B1_POPJA</name>
<dbReference type="Proteomes" id="UP001458880">
    <property type="component" value="Unassembled WGS sequence"/>
</dbReference>
<keyword evidence="2" id="KW-1185">Reference proteome</keyword>
<protein>
    <recommendedName>
        <fullName evidence="3">Nuclease HARBI1</fullName>
    </recommendedName>
</protein>
<reference evidence="1 2" key="1">
    <citation type="journal article" date="2024" name="BMC Genomics">
        <title>De novo assembly and annotation of Popillia japonica's genome with initial clues to its potential as an invasive pest.</title>
        <authorList>
            <person name="Cucini C."/>
            <person name="Boschi S."/>
            <person name="Funari R."/>
            <person name="Cardaioli E."/>
            <person name="Iannotti N."/>
            <person name="Marturano G."/>
            <person name="Paoli F."/>
            <person name="Bruttini M."/>
            <person name="Carapelli A."/>
            <person name="Frati F."/>
            <person name="Nardi F."/>
        </authorList>
    </citation>
    <scope>NUCLEOTIDE SEQUENCE [LARGE SCALE GENOMIC DNA]</scope>
    <source>
        <strain evidence="1">DMR45628</strain>
    </source>
</reference>
<evidence type="ECO:0000313" key="1">
    <source>
        <dbReference type="EMBL" id="KAK9685084.1"/>
    </source>
</evidence>
<gene>
    <name evidence="1" type="ORF">QE152_g38305</name>
</gene>
<comment type="caution">
    <text evidence="1">The sequence shown here is derived from an EMBL/GenBank/DDBJ whole genome shotgun (WGS) entry which is preliminary data.</text>
</comment>
<dbReference type="EMBL" id="JASPKY010000811">
    <property type="protein sequence ID" value="KAK9685084.1"/>
    <property type="molecule type" value="Genomic_DNA"/>
</dbReference>
<accession>A0AAW1I8B1</accession>
<proteinExistence type="predicted"/>
<sequence length="113" mass="12899">MNQLLTCSTGGHLDSTADFAGMHTSTVSRIVSRATEAIAQLGNNMIRSPRHRDTIRKMQQKFYDIAAFPRVIGAIDWSHFKEKMIYEIYRNRKGYFSVNAQFVTDADLKILNV</sequence>